<evidence type="ECO:0000313" key="3">
    <source>
        <dbReference type="Proteomes" id="UP000053424"/>
    </source>
</evidence>
<reference evidence="3" key="2">
    <citation type="submission" date="2015-01" db="EMBL/GenBank/DDBJ databases">
        <title>Evolutionary Origins and Diversification of the Mycorrhizal Mutualists.</title>
        <authorList>
            <consortium name="DOE Joint Genome Institute"/>
            <consortium name="Mycorrhizal Genomics Consortium"/>
            <person name="Kohler A."/>
            <person name="Kuo A."/>
            <person name="Nagy L.G."/>
            <person name="Floudas D."/>
            <person name="Copeland A."/>
            <person name="Barry K.W."/>
            <person name="Cichocki N."/>
            <person name="Veneault-Fourrey C."/>
            <person name="LaButti K."/>
            <person name="Lindquist E.A."/>
            <person name="Lipzen A."/>
            <person name="Lundell T."/>
            <person name="Morin E."/>
            <person name="Murat C."/>
            <person name="Riley R."/>
            <person name="Ohm R."/>
            <person name="Sun H."/>
            <person name="Tunlid A."/>
            <person name="Henrissat B."/>
            <person name="Grigoriev I.V."/>
            <person name="Hibbett D.S."/>
            <person name="Martin F."/>
        </authorList>
    </citation>
    <scope>NUCLEOTIDE SEQUENCE [LARGE SCALE GENOMIC DNA]</scope>
    <source>
        <strain evidence="3">h7</strain>
    </source>
</reference>
<protein>
    <submittedName>
        <fullName evidence="2">Uncharacterized protein</fullName>
    </submittedName>
</protein>
<dbReference type="Proteomes" id="UP000053424">
    <property type="component" value="Unassembled WGS sequence"/>
</dbReference>
<name>A0A0C2XPX8_HEBCY</name>
<evidence type="ECO:0000313" key="2">
    <source>
        <dbReference type="EMBL" id="KIM39653.1"/>
    </source>
</evidence>
<dbReference type="AlphaFoldDB" id="A0A0C2XPX8"/>
<dbReference type="HOGENOM" id="CLU_2109339_0_0_1"/>
<feature type="signal peptide" evidence="1">
    <location>
        <begin position="1"/>
        <end position="25"/>
    </location>
</feature>
<evidence type="ECO:0000256" key="1">
    <source>
        <dbReference type="SAM" id="SignalP"/>
    </source>
</evidence>
<dbReference type="EMBL" id="KN831785">
    <property type="protein sequence ID" value="KIM39653.1"/>
    <property type="molecule type" value="Genomic_DNA"/>
</dbReference>
<keyword evidence="1" id="KW-0732">Signal</keyword>
<sequence length="115" mass="12854">MKRGPVCLEFLFFLPLLLILFKVQEIKMWGEFGTNPECRVTWPLGCSVPTEDRHSPCTRHGYTYNGYGWTIINVIFKLNTISDHLTSGGPTNADSSLRGAVIAPSGRRLLQGGRE</sequence>
<gene>
    <name evidence="2" type="ORF">M413DRAFT_12189</name>
</gene>
<keyword evidence="3" id="KW-1185">Reference proteome</keyword>
<organism evidence="2 3">
    <name type="scientific">Hebeloma cylindrosporum</name>
    <dbReference type="NCBI Taxonomy" id="76867"/>
    <lineage>
        <taxon>Eukaryota</taxon>
        <taxon>Fungi</taxon>
        <taxon>Dikarya</taxon>
        <taxon>Basidiomycota</taxon>
        <taxon>Agaricomycotina</taxon>
        <taxon>Agaricomycetes</taxon>
        <taxon>Agaricomycetidae</taxon>
        <taxon>Agaricales</taxon>
        <taxon>Agaricineae</taxon>
        <taxon>Hymenogastraceae</taxon>
        <taxon>Hebeloma</taxon>
    </lineage>
</organism>
<proteinExistence type="predicted"/>
<accession>A0A0C2XPX8</accession>
<feature type="chain" id="PRO_5002170966" evidence="1">
    <location>
        <begin position="26"/>
        <end position="115"/>
    </location>
</feature>
<reference evidence="2 3" key="1">
    <citation type="submission" date="2014-04" db="EMBL/GenBank/DDBJ databases">
        <authorList>
            <consortium name="DOE Joint Genome Institute"/>
            <person name="Kuo A."/>
            <person name="Gay G."/>
            <person name="Dore J."/>
            <person name="Kohler A."/>
            <person name="Nagy L.G."/>
            <person name="Floudas D."/>
            <person name="Copeland A."/>
            <person name="Barry K.W."/>
            <person name="Cichocki N."/>
            <person name="Veneault-Fourrey C."/>
            <person name="LaButti K."/>
            <person name="Lindquist E.A."/>
            <person name="Lipzen A."/>
            <person name="Lundell T."/>
            <person name="Morin E."/>
            <person name="Murat C."/>
            <person name="Sun H."/>
            <person name="Tunlid A."/>
            <person name="Henrissat B."/>
            <person name="Grigoriev I.V."/>
            <person name="Hibbett D.S."/>
            <person name="Martin F."/>
            <person name="Nordberg H.P."/>
            <person name="Cantor M.N."/>
            <person name="Hua S.X."/>
        </authorList>
    </citation>
    <scope>NUCLEOTIDE SEQUENCE [LARGE SCALE GENOMIC DNA]</scope>
    <source>
        <strain evidence="3">h7</strain>
    </source>
</reference>